<evidence type="ECO:0000256" key="3">
    <source>
        <dbReference type="ARBA" id="ARBA00014212"/>
    </source>
</evidence>
<dbReference type="InterPro" id="IPR029058">
    <property type="entry name" value="AB_hydrolase_fold"/>
</dbReference>
<dbReference type="SUPFAM" id="SSF53474">
    <property type="entry name" value="alpha/beta-Hydrolases"/>
    <property type="match status" value="1"/>
</dbReference>
<dbReference type="InterPro" id="IPR002472">
    <property type="entry name" value="Palm_thioest"/>
</dbReference>
<evidence type="ECO:0000256" key="1">
    <source>
        <dbReference type="ARBA" id="ARBA00010758"/>
    </source>
</evidence>
<comment type="catalytic activity">
    <reaction evidence="9">
        <text>S-hexadecanoyl-L-cysteinyl-[protein] + H2O = L-cysteinyl-[protein] + hexadecanoate + H(+)</text>
        <dbReference type="Rhea" id="RHEA:19233"/>
        <dbReference type="Rhea" id="RHEA-COMP:10131"/>
        <dbReference type="Rhea" id="RHEA-COMP:11032"/>
        <dbReference type="ChEBI" id="CHEBI:7896"/>
        <dbReference type="ChEBI" id="CHEBI:15377"/>
        <dbReference type="ChEBI" id="CHEBI:15378"/>
        <dbReference type="ChEBI" id="CHEBI:29950"/>
        <dbReference type="ChEBI" id="CHEBI:74151"/>
        <dbReference type="EC" id="3.1.2.22"/>
    </reaction>
    <physiologicalReaction direction="left-to-right" evidence="9">
        <dbReference type="Rhea" id="RHEA:19234"/>
    </physiologicalReaction>
</comment>
<sequence length="319" mass="36081">MIVDIFMVPRFVLLTPSAFKMKASITAVLLVSLFCCVLCDEQDVTPIVLWHGMGDSCCFSFSLGAFHTKLNESLGGAHIISIQIGSNLIEDVENSYFMHPDKQINEACNIISSDPLLSDGFNAIGFSQGAQFLRALVQRCPAANVKSLISLGGQHQGVYGLPNCGALSHITCDYFRRLLNHAAYLEWVQKALAQATYWHDPLNEDEYRNYSTFLSDINNEKTINLDYIKNIQKLENLVLVKFENDTMVQPVETEWFGFYKSGQSVETESLEESSLFIDDQLGLQKLSDESRLHFLAVPGNHLRFDWSWFEENIIEPFLK</sequence>
<dbReference type="EC" id="3.1.2.22" evidence="2"/>
<comment type="similarity">
    <text evidence="1">Belongs to the palmitoyl-protein thioesterase family.</text>
</comment>
<dbReference type="GO" id="GO:0005764">
    <property type="term" value="C:lysosome"/>
    <property type="evidence" value="ECO:0007669"/>
    <property type="project" value="TreeGrafter"/>
</dbReference>
<dbReference type="Proteomes" id="UP001162162">
    <property type="component" value="Unassembled WGS sequence"/>
</dbReference>
<dbReference type="Gene3D" id="3.40.50.1820">
    <property type="entry name" value="alpha/beta hydrolase"/>
    <property type="match status" value="1"/>
</dbReference>
<evidence type="ECO:0000256" key="7">
    <source>
        <dbReference type="ARBA" id="ARBA00023180"/>
    </source>
</evidence>
<dbReference type="PRINTS" id="PR00414">
    <property type="entry name" value="PPTHIESTRASE"/>
</dbReference>
<dbReference type="PANTHER" id="PTHR11247">
    <property type="entry name" value="PALMITOYL-PROTEIN THIOESTERASE/DOLICHYLDIPHOSPHATASE 1"/>
    <property type="match status" value="1"/>
</dbReference>
<keyword evidence="7" id="KW-0325">Glycoprotein</keyword>
<dbReference type="FunFam" id="3.40.50.1820:FF:000107">
    <property type="entry name" value="Palmitoyl-protein thioesterase 1"/>
    <property type="match status" value="1"/>
</dbReference>
<feature type="signal peptide" evidence="10">
    <location>
        <begin position="1"/>
        <end position="39"/>
    </location>
</feature>
<keyword evidence="4 10" id="KW-0732">Signal</keyword>
<dbReference type="Pfam" id="PF02089">
    <property type="entry name" value="Palm_thioest"/>
    <property type="match status" value="1"/>
</dbReference>
<evidence type="ECO:0000256" key="9">
    <source>
        <dbReference type="ARBA" id="ARBA00047409"/>
    </source>
</evidence>
<evidence type="ECO:0000256" key="8">
    <source>
        <dbReference type="ARBA" id="ARBA00031934"/>
    </source>
</evidence>
<dbReference type="EMBL" id="JAPWTK010000257">
    <property type="protein sequence ID" value="KAJ8944338.1"/>
    <property type="molecule type" value="Genomic_DNA"/>
</dbReference>
<feature type="chain" id="PRO_5043440456" description="Palmitoyl-protein thioesterase 1" evidence="10">
    <location>
        <begin position="40"/>
        <end position="319"/>
    </location>
</feature>
<dbReference type="PANTHER" id="PTHR11247:SF8">
    <property type="entry name" value="PALMITOYL-PROTEIN THIOESTERASE 1"/>
    <property type="match status" value="1"/>
</dbReference>
<name>A0AAV8Y013_9CUCU</name>
<organism evidence="11 12">
    <name type="scientific">Aromia moschata</name>
    <dbReference type="NCBI Taxonomy" id="1265417"/>
    <lineage>
        <taxon>Eukaryota</taxon>
        <taxon>Metazoa</taxon>
        <taxon>Ecdysozoa</taxon>
        <taxon>Arthropoda</taxon>
        <taxon>Hexapoda</taxon>
        <taxon>Insecta</taxon>
        <taxon>Pterygota</taxon>
        <taxon>Neoptera</taxon>
        <taxon>Endopterygota</taxon>
        <taxon>Coleoptera</taxon>
        <taxon>Polyphaga</taxon>
        <taxon>Cucujiformia</taxon>
        <taxon>Chrysomeloidea</taxon>
        <taxon>Cerambycidae</taxon>
        <taxon>Cerambycinae</taxon>
        <taxon>Callichromatini</taxon>
        <taxon>Aromia</taxon>
    </lineage>
</organism>
<proteinExistence type="inferred from homology"/>
<evidence type="ECO:0000256" key="10">
    <source>
        <dbReference type="SAM" id="SignalP"/>
    </source>
</evidence>
<comment type="caution">
    <text evidence="11">The sequence shown here is derived from an EMBL/GenBank/DDBJ whole genome shotgun (WGS) entry which is preliminary data.</text>
</comment>
<accession>A0AAV8Y013</accession>
<evidence type="ECO:0000256" key="2">
    <source>
        <dbReference type="ARBA" id="ARBA00012423"/>
    </source>
</evidence>
<evidence type="ECO:0000256" key="5">
    <source>
        <dbReference type="ARBA" id="ARBA00022801"/>
    </source>
</evidence>
<evidence type="ECO:0000256" key="4">
    <source>
        <dbReference type="ARBA" id="ARBA00022729"/>
    </source>
</evidence>
<protein>
    <recommendedName>
        <fullName evidence="3">Palmitoyl-protein thioesterase 1</fullName>
        <ecNumber evidence="2">3.1.2.22</ecNumber>
    </recommendedName>
    <alternativeName>
        <fullName evidence="8">Palmitoyl-protein hydrolase 1</fullName>
    </alternativeName>
</protein>
<gene>
    <name evidence="11" type="ORF">NQ318_016145</name>
</gene>
<reference evidence="11" key="1">
    <citation type="journal article" date="2023" name="Insect Mol. Biol.">
        <title>Genome sequencing provides insights into the evolution of gene families encoding plant cell wall-degrading enzymes in longhorned beetles.</title>
        <authorList>
            <person name="Shin N.R."/>
            <person name="Okamura Y."/>
            <person name="Kirsch R."/>
            <person name="Pauchet Y."/>
        </authorList>
    </citation>
    <scope>NUCLEOTIDE SEQUENCE</scope>
    <source>
        <strain evidence="11">AMC_N1</strain>
    </source>
</reference>
<dbReference type="GO" id="GO:0006898">
    <property type="term" value="P:receptor-mediated endocytosis"/>
    <property type="evidence" value="ECO:0007669"/>
    <property type="project" value="TreeGrafter"/>
</dbReference>
<evidence type="ECO:0000256" key="6">
    <source>
        <dbReference type="ARBA" id="ARBA00023157"/>
    </source>
</evidence>
<keyword evidence="6" id="KW-1015">Disulfide bond</keyword>
<keyword evidence="12" id="KW-1185">Reference proteome</keyword>
<evidence type="ECO:0000313" key="12">
    <source>
        <dbReference type="Proteomes" id="UP001162162"/>
    </source>
</evidence>
<keyword evidence="5" id="KW-0378">Hydrolase</keyword>
<dbReference type="AlphaFoldDB" id="A0AAV8Y013"/>
<dbReference type="GO" id="GO:0008474">
    <property type="term" value="F:palmitoyl-(protein) hydrolase activity"/>
    <property type="evidence" value="ECO:0007669"/>
    <property type="project" value="UniProtKB-EC"/>
</dbReference>
<evidence type="ECO:0000313" key="11">
    <source>
        <dbReference type="EMBL" id="KAJ8944338.1"/>
    </source>
</evidence>